<gene>
    <name evidence="2" type="ORF">QF030_000154</name>
</gene>
<name>A0ABU0NFX4_STRRH</name>
<evidence type="ECO:0000259" key="1">
    <source>
        <dbReference type="Pfam" id="PF14417"/>
    </source>
</evidence>
<protein>
    <recommendedName>
        <fullName evidence="1">MEDS domain-containing protein</fullName>
    </recommendedName>
</protein>
<comment type="caution">
    <text evidence="2">The sequence shown here is derived from an EMBL/GenBank/DDBJ whole genome shotgun (WGS) entry which is preliminary data.</text>
</comment>
<proteinExistence type="predicted"/>
<dbReference type="InterPro" id="IPR025847">
    <property type="entry name" value="MEDS_domain"/>
</dbReference>
<sequence>MHPALFYRTEQEYTRQTVAFLREGLTNGEPMAVAAPAPTWS</sequence>
<dbReference type="Pfam" id="PF14417">
    <property type="entry name" value="MEDS"/>
    <property type="match status" value="1"/>
</dbReference>
<feature type="domain" description="MEDS" evidence="1">
    <location>
        <begin position="2"/>
        <end position="38"/>
    </location>
</feature>
<keyword evidence="3" id="KW-1185">Reference proteome</keyword>
<evidence type="ECO:0000313" key="3">
    <source>
        <dbReference type="Proteomes" id="UP001230654"/>
    </source>
</evidence>
<organism evidence="2 3">
    <name type="scientific">Streptomyces rishiriensis</name>
    <dbReference type="NCBI Taxonomy" id="68264"/>
    <lineage>
        <taxon>Bacteria</taxon>
        <taxon>Bacillati</taxon>
        <taxon>Actinomycetota</taxon>
        <taxon>Actinomycetes</taxon>
        <taxon>Kitasatosporales</taxon>
        <taxon>Streptomycetaceae</taxon>
        <taxon>Streptomyces</taxon>
    </lineage>
</organism>
<dbReference type="EMBL" id="JAUSWV010000001">
    <property type="protein sequence ID" value="MDQ0577976.1"/>
    <property type="molecule type" value="Genomic_DNA"/>
</dbReference>
<reference evidence="2 3" key="1">
    <citation type="submission" date="2023-07" db="EMBL/GenBank/DDBJ databases">
        <title>Comparative genomics of wheat-associated soil bacteria to identify genetic determinants of phenazine resistance.</title>
        <authorList>
            <person name="Mouncey N."/>
        </authorList>
    </citation>
    <scope>NUCLEOTIDE SEQUENCE [LARGE SCALE GENOMIC DNA]</scope>
    <source>
        <strain evidence="2 3">B2I6</strain>
    </source>
</reference>
<dbReference type="Proteomes" id="UP001230654">
    <property type="component" value="Unassembled WGS sequence"/>
</dbReference>
<evidence type="ECO:0000313" key="2">
    <source>
        <dbReference type="EMBL" id="MDQ0577976.1"/>
    </source>
</evidence>
<accession>A0ABU0NFX4</accession>